<feature type="transmembrane region" description="Helical" evidence="6">
    <location>
        <begin position="139"/>
        <end position="157"/>
    </location>
</feature>
<protein>
    <submittedName>
        <fullName evidence="7">Membrane protein</fullName>
    </submittedName>
</protein>
<evidence type="ECO:0000313" key="8">
    <source>
        <dbReference type="Proteomes" id="UP000033607"/>
    </source>
</evidence>
<dbReference type="PANTHER" id="PTHR34857">
    <property type="entry name" value="SLL0384 PROTEIN"/>
    <property type="match status" value="1"/>
</dbReference>
<feature type="transmembrane region" description="Helical" evidence="6">
    <location>
        <begin position="73"/>
        <end position="97"/>
    </location>
</feature>
<proteinExistence type="predicted"/>
<evidence type="ECO:0000256" key="6">
    <source>
        <dbReference type="SAM" id="Phobius"/>
    </source>
</evidence>
<gene>
    <name evidence="7" type="ORF">WN50_08930</name>
</gene>
<reference evidence="7 8" key="1">
    <citation type="submission" date="2015-06" db="EMBL/GenBank/DDBJ databases">
        <title>Draft genome assembly of filamentous brackish cyanobacterium Limnoraphis robusta strain CS-951.</title>
        <authorList>
            <person name="Willis A."/>
            <person name="Parks M."/>
            <person name="Burford M.A."/>
        </authorList>
    </citation>
    <scope>NUCLEOTIDE SEQUENCE [LARGE SCALE GENOMIC DNA]</scope>
    <source>
        <strain evidence="7 8">CS-951</strain>
    </source>
</reference>
<organism evidence="7 8">
    <name type="scientific">Limnoraphis robusta CS-951</name>
    <dbReference type="NCBI Taxonomy" id="1637645"/>
    <lineage>
        <taxon>Bacteria</taxon>
        <taxon>Bacillati</taxon>
        <taxon>Cyanobacteriota</taxon>
        <taxon>Cyanophyceae</taxon>
        <taxon>Oscillatoriophycideae</taxon>
        <taxon>Oscillatoriales</taxon>
        <taxon>Sirenicapillariaceae</taxon>
        <taxon>Limnoraphis</taxon>
    </lineage>
</organism>
<evidence type="ECO:0000256" key="1">
    <source>
        <dbReference type="ARBA" id="ARBA00004651"/>
    </source>
</evidence>
<dbReference type="EMBL" id="LATL02000161">
    <property type="protein sequence ID" value="KKD38418.1"/>
    <property type="molecule type" value="Genomic_DNA"/>
</dbReference>
<accession>A0A0F5YI21</accession>
<keyword evidence="2" id="KW-1003">Cell membrane</keyword>
<sequence>MRLALDEYAHLNSPIHRWHPQYKLIGLFALMFAFATVEDVRLLPVILTLTALLYLLSRLPLSFLLIRLRYPGIFLLGLIAVLPFFSGQTILWQWGIITLRQEGLLAIVLIVGRFLAIFITGLVLFGTGSFLNLIKAMRSLGLSPILADMMLLSYRYLFELAYQLNTMQRATRLRGFQPTKLSRRNMEVYAALAGSLLVRSYQQSQEIYKAMQLRGYGASMKSHRSKGSLDVYSAIALMISLGIVGGLITLEILL</sequence>
<dbReference type="RefSeq" id="WP_046278188.1">
    <property type="nucleotide sequence ID" value="NZ_LATL02000161.1"/>
</dbReference>
<feature type="transmembrane region" description="Helical" evidence="6">
    <location>
        <begin position="231"/>
        <end position="253"/>
    </location>
</feature>
<keyword evidence="3 6" id="KW-0812">Transmembrane</keyword>
<keyword evidence="5 6" id="KW-0472">Membrane</keyword>
<evidence type="ECO:0000256" key="4">
    <source>
        <dbReference type="ARBA" id="ARBA00022989"/>
    </source>
</evidence>
<dbReference type="InterPro" id="IPR003339">
    <property type="entry name" value="ABC/ECF_trnsptr_transmembrane"/>
</dbReference>
<dbReference type="PATRIC" id="fig|1637645.4.peg.3233"/>
<dbReference type="InterPro" id="IPR051611">
    <property type="entry name" value="ECF_transporter_component"/>
</dbReference>
<dbReference type="PANTHER" id="PTHR34857:SF2">
    <property type="entry name" value="SLL0384 PROTEIN"/>
    <property type="match status" value="1"/>
</dbReference>
<evidence type="ECO:0000256" key="2">
    <source>
        <dbReference type="ARBA" id="ARBA00022475"/>
    </source>
</evidence>
<dbReference type="OrthoDB" id="8585740at2"/>
<dbReference type="NCBIfam" id="TIGR02454">
    <property type="entry name" value="ECF_T_CbiQ"/>
    <property type="match status" value="1"/>
</dbReference>
<evidence type="ECO:0000313" key="7">
    <source>
        <dbReference type="EMBL" id="KKD38418.1"/>
    </source>
</evidence>
<dbReference type="CDD" id="cd16914">
    <property type="entry name" value="EcfT"/>
    <property type="match status" value="1"/>
</dbReference>
<dbReference type="Proteomes" id="UP000033607">
    <property type="component" value="Unassembled WGS sequence"/>
</dbReference>
<evidence type="ECO:0000256" key="3">
    <source>
        <dbReference type="ARBA" id="ARBA00022692"/>
    </source>
</evidence>
<feature type="transmembrane region" description="Helical" evidence="6">
    <location>
        <begin position="103"/>
        <end position="127"/>
    </location>
</feature>
<comment type="subcellular location">
    <subcellularLocation>
        <location evidence="1">Cell membrane</location>
        <topology evidence="1">Multi-pass membrane protein</topology>
    </subcellularLocation>
</comment>
<dbReference type="Pfam" id="PF02361">
    <property type="entry name" value="CbiQ"/>
    <property type="match status" value="1"/>
</dbReference>
<feature type="transmembrane region" description="Helical" evidence="6">
    <location>
        <begin position="43"/>
        <end position="66"/>
    </location>
</feature>
<dbReference type="AlphaFoldDB" id="A0A0F5YI21"/>
<dbReference type="GO" id="GO:0043190">
    <property type="term" value="C:ATP-binding cassette (ABC) transporter complex"/>
    <property type="evidence" value="ECO:0007669"/>
    <property type="project" value="InterPro"/>
</dbReference>
<comment type="caution">
    <text evidence="7">The sequence shown here is derived from an EMBL/GenBank/DDBJ whole genome shotgun (WGS) entry which is preliminary data.</text>
</comment>
<name>A0A0F5YI21_9CYAN</name>
<feature type="transmembrane region" description="Helical" evidence="6">
    <location>
        <begin position="21"/>
        <end position="37"/>
    </location>
</feature>
<dbReference type="InterPro" id="IPR012809">
    <property type="entry name" value="ECF_CbiQ"/>
</dbReference>
<evidence type="ECO:0000256" key="5">
    <source>
        <dbReference type="ARBA" id="ARBA00023136"/>
    </source>
</evidence>
<dbReference type="GO" id="GO:0006824">
    <property type="term" value="P:cobalt ion transport"/>
    <property type="evidence" value="ECO:0007669"/>
    <property type="project" value="InterPro"/>
</dbReference>
<keyword evidence="4 6" id="KW-1133">Transmembrane helix</keyword>